<feature type="transmembrane region" description="Helical" evidence="5">
    <location>
        <begin position="75"/>
        <end position="96"/>
    </location>
</feature>
<organism evidence="7 8">
    <name type="scientific">Edwardsiella anguillarum ET080813</name>
    <dbReference type="NCBI Taxonomy" id="667120"/>
    <lineage>
        <taxon>Bacteria</taxon>
        <taxon>Pseudomonadati</taxon>
        <taxon>Pseudomonadota</taxon>
        <taxon>Gammaproteobacteria</taxon>
        <taxon>Enterobacterales</taxon>
        <taxon>Hafniaceae</taxon>
        <taxon>Edwardsiella</taxon>
    </lineage>
</organism>
<gene>
    <name evidence="7" type="ORF">ETEE_3377</name>
</gene>
<evidence type="ECO:0000256" key="2">
    <source>
        <dbReference type="ARBA" id="ARBA00022692"/>
    </source>
</evidence>
<proteinExistence type="predicted"/>
<dbReference type="RefSeq" id="WP_071844174.1">
    <property type="nucleotide sequence ID" value="NZ_CP006664.1"/>
</dbReference>
<evidence type="ECO:0000256" key="4">
    <source>
        <dbReference type="ARBA" id="ARBA00023136"/>
    </source>
</evidence>
<dbReference type="EMBL" id="CP006664">
    <property type="protein sequence ID" value="AIJ09799.1"/>
    <property type="molecule type" value="Genomic_DNA"/>
</dbReference>
<feature type="transmembrane region" description="Helical" evidence="5">
    <location>
        <begin position="43"/>
        <end position="63"/>
    </location>
</feature>
<comment type="subcellular location">
    <subcellularLocation>
        <location evidence="1">Endomembrane system</location>
        <topology evidence="1">Multi-pass membrane protein</topology>
    </subcellularLocation>
</comment>
<keyword evidence="4 5" id="KW-0472">Membrane</keyword>
<dbReference type="Proteomes" id="UP000028681">
    <property type="component" value="Chromosome"/>
</dbReference>
<dbReference type="InterPro" id="IPR003807">
    <property type="entry name" value="DUF202"/>
</dbReference>
<dbReference type="Pfam" id="PF02656">
    <property type="entry name" value="DUF202"/>
    <property type="match status" value="1"/>
</dbReference>
<evidence type="ECO:0000256" key="1">
    <source>
        <dbReference type="ARBA" id="ARBA00004127"/>
    </source>
</evidence>
<evidence type="ECO:0000256" key="3">
    <source>
        <dbReference type="ARBA" id="ARBA00022989"/>
    </source>
</evidence>
<evidence type="ECO:0000256" key="5">
    <source>
        <dbReference type="SAM" id="Phobius"/>
    </source>
</evidence>
<dbReference type="AlphaFoldDB" id="A0A076LWE8"/>
<dbReference type="HOGENOM" id="CLU_2329297_0_0_6"/>
<evidence type="ECO:0000313" key="7">
    <source>
        <dbReference type="EMBL" id="AIJ09799.1"/>
    </source>
</evidence>
<protein>
    <recommendedName>
        <fullName evidence="6">DUF202 domain-containing protein</fullName>
    </recommendedName>
</protein>
<accession>A0A076LWE8</accession>
<dbReference type="KEGG" id="ete:ETEE_3377"/>
<evidence type="ECO:0000259" key="6">
    <source>
        <dbReference type="Pfam" id="PF02656"/>
    </source>
</evidence>
<feature type="transmembrane region" description="Helical" evidence="5">
    <location>
        <begin position="21"/>
        <end position="37"/>
    </location>
</feature>
<dbReference type="GeneID" id="99863811"/>
<name>A0A076LWE8_9GAMM</name>
<reference evidence="7 8" key="1">
    <citation type="journal article" date="2012" name="PLoS ONE">
        <title>Edwardsiella comparative phylogenomics reveal the new intra/inter-species taxonomic relationships, virulence evolution and niche adaptation mechanisms.</title>
        <authorList>
            <person name="Yang M."/>
            <person name="Lv Y."/>
            <person name="Xiao J."/>
            <person name="Wu H."/>
            <person name="Zheng H."/>
            <person name="Liu Q."/>
            <person name="Zhang Y."/>
            <person name="Wang Q."/>
        </authorList>
    </citation>
    <scope>NUCLEOTIDE SEQUENCE [LARGE SCALE GENOMIC DNA]</scope>
    <source>
        <strain evidence="8">080813</strain>
    </source>
</reference>
<feature type="domain" description="DUF202" evidence="6">
    <location>
        <begin position="6"/>
        <end position="61"/>
    </location>
</feature>
<keyword evidence="3 5" id="KW-1133">Transmembrane helix</keyword>
<dbReference type="GO" id="GO:0012505">
    <property type="term" value="C:endomembrane system"/>
    <property type="evidence" value="ECO:0007669"/>
    <property type="project" value="UniProtKB-SubCell"/>
</dbReference>
<sequence length="98" mass="11480">MTQSSDSGLQYERTLLSWHRTFLSCIILVSYLARLFITTYNYIFVFILFILTIHLLSNSYLSIKFSQSSFWRLNSMLALVTIISVITIMKTMKIILLK</sequence>
<keyword evidence="2 5" id="KW-0812">Transmembrane</keyword>
<evidence type="ECO:0000313" key="8">
    <source>
        <dbReference type="Proteomes" id="UP000028681"/>
    </source>
</evidence>